<feature type="transmembrane region" description="Helical" evidence="8">
    <location>
        <begin position="275"/>
        <end position="295"/>
    </location>
</feature>
<evidence type="ECO:0000256" key="7">
    <source>
        <dbReference type="ARBA" id="ARBA00023136"/>
    </source>
</evidence>
<dbReference type="GO" id="GO:0005886">
    <property type="term" value="C:plasma membrane"/>
    <property type="evidence" value="ECO:0007669"/>
    <property type="project" value="UniProtKB-SubCell"/>
</dbReference>
<evidence type="ECO:0000256" key="5">
    <source>
        <dbReference type="ARBA" id="ARBA00022692"/>
    </source>
</evidence>
<dbReference type="EMBL" id="FZNY01000002">
    <property type="protein sequence ID" value="SNR69447.1"/>
    <property type="molecule type" value="Genomic_DNA"/>
</dbReference>
<keyword evidence="3" id="KW-0813">Transport</keyword>
<dbReference type="Pfam" id="PF01594">
    <property type="entry name" value="AI-2E_transport"/>
    <property type="match status" value="1"/>
</dbReference>
<dbReference type="RefSeq" id="WP_089370794.1">
    <property type="nucleotide sequence ID" value="NZ_BMEP01000001.1"/>
</dbReference>
<evidence type="ECO:0000256" key="1">
    <source>
        <dbReference type="ARBA" id="ARBA00004651"/>
    </source>
</evidence>
<dbReference type="OrthoDB" id="9793390at2"/>
<evidence type="ECO:0000256" key="6">
    <source>
        <dbReference type="ARBA" id="ARBA00022989"/>
    </source>
</evidence>
<reference evidence="9 10" key="1">
    <citation type="submission" date="2017-06" db="EMBL/GenBank/DDBJ databases">
        <authorList>
            <person name="Kim H.J."/>
            <person name="Triplett B.A."/>
        </authorList>
    </citation>
    <scope>NUCLEOTIDE SEQUENCE [LARGE SCALE GENOMIC DNA]</scope>
    <source>
        <strain evidence="9 10">DSM 25597</strain>
    </source>
</reference>
<dbReference type="InterPro" id="IPR002549">
    <property type="entry name" value="AI-2E-like"/>
</dbReference>
<evidence type="ECO:0000313" key="10">
    <source>
        <dbReference type="Proteomes" id="UP000198379"/>
    </source>
</evidence>
<dbReference type="Proteomes" id="UP000198379">
    <property type="component" value="Unassembled WGS sequence"/>
</dbReference>
<evidence type="ECO:0000256" key="3">
    <source>
        <dbReference type="ARBA" id="ARBA00022448"/>
    </source>
</evidence>
<evidence type="ECO:0000256" key="4">
    <source>
        <dbReference type="ARBA" id="ARBA00022475"/>
    </source>
</evidence>
<keyword evidence="6 8" id="KW-1133">Transmembrane helix</keyword>
<feature type="transmembrane region" description="Helical" evidence="8">
    <location>
        <begin position="150"/>
        <end position="172"/>
    </location>
</feature>
<accession>A0A238YE80</accession>
<feature type="transmembrane region" description="Helical" evidence="8">
    <location>
        <begin position="7"/>
        <end position="27"/>
    </location>
</feature>
<organism evidence="9 10">
    <name type="scientific">Dokdonia pacifica</name>
    <dbReference type="NCBI Taxonomy" id="1627892"/>
    <lineage>
        <taxon>Bacteria</taxon>
        <taxon>Pseudomonadati</taxon>
        <taxon>Bacteroidota</taxon>
        <taxon>Flavobacteriia</taxon>
        <taxon>Flavobacteriales</taxon>
        <taxon>Flavobacteriaceae</taxon>
        <taxon>Dokdonia</taxon>
    </lineage>
</organism>
<feature type="transmembrane region" description="Helical" evidence="8">
    <location>
        <begin position="315"/>
        <end position="338"/>
    </location>
</feature>
<feature type="transmembrane region" description="Helical" evidence="8">
    <location>
        <begin position="208"/>
        <end position="230"/>
    </location>
</feature>
<evidence type="ECO:0000256" key="2">
    <source>
        <dbReference type="ARBA" id="ARBA00009773"/>
    </source>
</evidence>
<keyword evidence="7 8" id="KW-0472">Membrane</keyword>
<keyword evidence="5 8" id="KW-0812">Transmembrane</keyword>
<gene>
    <name evidence="9" type="ORF">SAMN06265376_1023</name>
</gene>
<protein>
    <submittedName>
        <fullName evidence="9">Predicted PurR-regulated permease PerM</fullName>
    </submittedName>
</protein>
<feature type="transmembrane region" description="Helical" evidence="8">
    <location>
        <begin position="33"/>
        <end position="51"/>
    </location>
</feature>
<dbReference type="PANTHER" id="PTHR21716">
    <property type="entry name" value="TRANSMEMBRANE PROTEIN"/>
    <property type="match status" value="1"/>
</dbReference>
<keyword evidence="4" id="KW-1003">Cell membrane</keyword>
<sequence length="362" mass="40183">MKSNTITYGILRAIGILAGVFILLYFLYAIRSVLTYIIIAAIISLIGRPIIRFLRRRLKFKNGLAVGVTMLIIFGVLFGIMAMFIPLIAEQGQNLSLLNLDSLKDDLSSLFNQVNTYFSDRDIDLFKTLESIDLGSTFSFGAIPNLLNSVLGALGSLSIGLFSVIFITFFFLKDSALLHQGIMTFVKDQNEYRATQSFNKIKDLLSRYFLGLLLQILVLFILYTIILLVFHIENAIVIAFLCALLNLIPYVGPLIGGVIMMVLSMSSNLGADFQAVILPTTIKVMVCYLVAQLIDNFISQPFIFSNSVKSHPLEIFLIIIIAGLLFGVVGMIVAIPVYTALKVIAKEFIPDIKIVQKLTKDL</sequence>
<dbReference type="PANTHER" id="PTHR21716:SF53">
    <property type="entry name" value="PERMEASE PERM-RELATED"/>
    <property type="match status" value="1"/>
</dbReference>
<evidence type="ECO:0000313" key="9">
    <source>
        <dbReference type="EMBL" id="SNR69447.1"/>
    </source>
</evidence>
<evidence type="ECO:0000256" key="8">
    <source>
        <dbReference type="SAM" id="Phobius"/>
    </source>
</evidence>
<feature type="transmembrane region" description="Helical" evidence="8">
    <location>
        <begin position="63"/>
        <end position="89"/>
    </location>
</feature>
<comment type="subcellular location">
    <subcellularLocation>
        <location evidence="1">Cell membrane</location>
        <topology evidence="1">Multi-pass membrane protein</topology>
    </subcellularLocation>
</comment>
<keyword evidence="10" id="KW-1185">Reference proteome</keyword>
<comment type="similarity">
    <text evidence="2">Belongs to the autoinducer-2 exporter (AI-2E) (TC 2.A.86) family.</text>
</comment>
<feature type="transmembrane region" description="Helical" evidence="8">
    <location>
        <begin position="236"/>
        <end position="263"/>
    </location>
</feature>
<name>A0A238YE80_9FLAO</name>
<dbReference type="AlphaFoldDB" id="A0A238YE80"/>
<proteinExistence type="inferred from homology"/>